<keyword evidence="4" id="KW-0808">Transferase</keyword>
<dbReference type="PANTHER" id="PTHR37984:SF5">
    <property type="entry name" value="PROTEIN NYNRIN-LIKE"/>
    <property type="match status" value="1"/>
</dbReference>
<gene>
    <name evidence="4" type="ORF">Tci_059330</name>
</gene>
<dbReference type="Pfam" id="PF25597">
    <property type="entry name" value="SH3_retrovirus"/>
    <property type="match status" value="1"/>
</dbReference>
<dbReference type="InterPro" id="IPR005162">
    <property type="entry name" value="Retrotrans_gag_dom"/>
</dbReference>
<dbReference type="Pfam" id="PF03732">
    <property type="entry name" value="Retrotrans_gag"/>
    <property type="match status" value="1"/>
</dbReference>
<dbReference type="PANTHER" id="PTHR37984">
    <property type="entry name" value="PROTEIN CBG26694"/>
    <property type="match status" value="1"/>
</dbReference>
<feature type="domain" description="Retroviral polymerase SH3-like" evidence="3">
    <location>
        <begin position="994"/>
        <end position="1049"/>
    </location>
</feature>
<comment type="caution">
    <text evidence="4">The sequence shown here is derived from an EMBL/GenBank/DDBJ whole genome shotgun (WGS) entry which is preliminary data.</text>
</comment>
<keyword evidence="4" id="KW-0695">RNA-directed DNA polymerase</keyword>
<sequence length="1653" mass="183147">MFGLKLKPCGLTNLVGIIVFGKLLAINGFVDSLPVVVCSRIANSFLSFGHCELITIFGVVVKLTLGELSAHVYPVQRYWVISAQLTESTGLSTLEVIDLCFSVLGLTDRSLGQRVYLQRPLSQLHGCLGPKTWWNESAGAKHLILSPQHLRLCLTASYQLSMDLTITPEPYPHGKSTLSCGLDMDSPFDLLAYSDSDYAGASLDRKSITSGCQFLRCRLISWQCKKQTVVATSSTEAEYVAAASGSSTSKASSRKITRINNRSNPTGTEGSVGLILWFEQTESVFSYSNCIEDCKVKFATGTLTEEALSWWNSFAQPIGIEEAYQITWSEFKNILIKKYCPQNEIKKMEDEFYNLTIKGNDLKTYIRRFQELAILCPDMVPNSEKHMEVFIGGLPRSIDGNVTASKPQTLEEAITITQRLMDQHNRRQETIRAYAATPTENNRNCKNKGSATESNLQPLSVTCHAGGEKGHYRNQCPKEKNSAHGRAYLLRDKNAHQNPNAITGTLLLNQHLARVLFDSGADKSFFLRHVIDSQEIHVDPAKIKAVKDWAYPTTPTEIRQFLGFAGYYWRFIKDFLKIAKSLTELTQKNIKSQPSGEYHAVPPLITGNFMPPKPDLVFHTAPIAVETAHSAFTVQLSPAKPAQDISHATRPMALIIEDWVSDSEDESEPNDPQSAPSFVQTSEHAKLSGHSILPVEAHILDATPNPTSSNTNGSSKRKNRKTCFVCRGVDHLIKDLLTKSKPVSITAARPVSAAVPKNMATKPRHARSLDTKTNSIIRRHKTRSKFSKTSNSSPKVTAAHAKVVSAAKEKKGKWKHMEVFIGGLPRSIDGNVTASKPQTLEEAITITQMLMDQASSIPIGCVNEFHQDKASSVRVPVANFTLQSSIQLLQENTDLVCSNQRMRPTKPSVPVGLDLLLILIIFLLLAFEVDAVEEIKEKHQSNIDAARLKLKLFKNIAAAKDITKVLVTKPQNKTPYELLHGRTPSIGFMRPFECHVTILNTLDSLGKFKGKIDEGFLVGYSVNNKAFRVFNSQTYIVQETLHVNFLENKPNVAGTGPTWLFDIDSLTRTTVNLSSSSSALSGEQDDMTKKKDKGKSPVDYFTGNRDFNEYFEDYFKDSSNDVSAAGPIVPTAGQNYSNNTNLISAAGPSNTNTSPIHGKSSFQNASQSPNMLESEDIIYSNHENVGAEPDFNNLETSITFWNTVAVKQSNDVTRLQALVDKKKVVVTEATIREALHLDDAEGLDFLPNEEIFTTLDRMGYEKSSTKLTFYKAFFSSDLSTHSTKYISPALTQKVFANMRRVGKGCSGVETPLFEGMLVAKEPKNQGDAEEQGAAEEQGYDNIAAEEPVTAVDDVADQSIQSPTLLTPPPQQPQDIPSTSQLQEALDACAALTRRVEHLEHDKVAQDLEIIKLKTRVKKLERANKVKTVKLRRLRKVGTSRKIESSDDTLMEDVSNQGMRMDESNKDEGVELMNKKEEKETEDVRVNPDDARVEGSETVSDAAIVQADVPAAPVNAAAVGTTTPPVKVVVPSTRRRRGVVIRDPEEKSSTKTPIETKSKDKGKGIMVEEPKPIKKKQQVELDEAYARKLQKELNQDIDWEVAIDHVKQKGMSYDDIPPIFEAKFNANTEFLLKSKEQIEEEESRAIALINETPA</sequence>
<evidence type="ECO:0000259" key="2">
    <source>
        <dbReference type="Pfam" id="PF03732"/>
    </source>
</evidence>
<proteinExistence type="predicted"/>
<protein>
    <submittedName>
        <fullName evidence="4">Reverse transcriptase domain-containing protein</fullName>
    </submittedName>
</protein>
<dbReference type="CDD" id="cd09272">
    <property type="entry name" value="RNase_HI_RT_Ty1"/>
    <property type="match status" value="1"/>
</dbReference>
<organism evidence="4">
    <name type="scientific">Tanacetum cinerariifolium</name>
    <name type="common">Dalmatian daisy</name>
    <name type="synonym">Chrysanthemum cinerariifolium</name>
    <dbReference type="NCBI Taxonomy" id="118510"/>
    <lineage>
        <taxon>Eukaryota</taxon>
        <taxon>Viridiplantae</taxon>
        <taxon>Streptophyta</taxon>
        <taxon>Embryophyta</taxon>
        <taxon>Tracheophyta</taxon>
        <taxon>Spermatophyta</taxon>
        <taxon>Magnoliopsida</taxon>
        <taxon>eudicotyledons</taxon>
        <taxon>Gunneridae</taxon>
        <taxon>Pentapetalae</taxon>
        <taxon>asterids</taxon>
        <taxon>campanulids</taxon>
        <taxon>Asterales</taxon>
        <taxon>Asteraceae</taxon>
        <taxon>Asteroideae</taxon>
        <taxon>Anthemideae</taxon>
        <taxon>Anthemidinae</taxon>
        <taxon>Tanacetum</taxon>
    </lineage>
</organism>
<feature type="region of interest" description="Disordered" evidence="1">
    <location>
        <begin position="1360"/>
        <end position="1381"/>
    </location>
</feature>
<dbReference type="GO" id="GO:0003964">
    <property type="term" value="F:RNA-directed DNA polymerase activity"/>
    <property type="evidence" value="ECO:0007669"/>
    <property type="project" value="UniProtKB-KW"/>
</dbReference>
<evidence type="ECO:0000256" key="1">
    <source>
        <dbReference type="SAM" id="MobiDB-lite"/>
    </source>
</evidence>
<dbReference type="Gene3D" id="3.30.70.270">
    <property type="match status" value="1"/>
</dbReference>
<dbReference type="EMBL" id="BKCJ010009522">
    <property type="protein sequence ID" value="GEU87352.1"/>
    <property type="molecule type" value="Genomic_DNA"/>
</dbReference>
<feature type="region of interest" description="Disordered" evidence="1">
    <location>
        <begin position="661"/>
        <end position="687"/>
    </location>
</feature>
<evidence type="ECO:0000259" key="3">
    <source>
        <dbReference type="Pfam" id="PF25597"/>
    </source>
</evidence>
<evidence type="ECO:0000313" key="4">
    <source>
        <dbReference type="EMBL" id="GEU87352.1"/>
    </source>
</evidence>
<keyword evidence="4" id="KW-0548">Nucleotidyltransferase</keyword>
<dbReference type="InterPro" id="IPR043502">
    <property type="entry name" value="DNA/RNA_pol_sf"/>
</dbReference>
<dbReference type="SUPFAM" id="SSF56672">
    <property type="entry name" value="DNA/RNA polymerases"/>
    <property type="match status" value="1"/>
</dbReference>
<dbReference type="InterPro" id="IPR050951">
    <property type="entry name" value="Retrovirus_Pol_polyprotein"/>
</dbReference>
<name>A0A6L2NQQ9_TANCI</name>
<dbReference type="Pfam" id="PF08284">
    <property type="entry name" value="RVP_2"/>
    <property type="match status" value="1"/>
</dbReference>
<feature type="region of interest" description="Disordered" evidence="1">
    <location>
        <begin position="1074"/>
        <end position="1095"/>
    </location>
</feature>
<reference evidence="4" key="1">
    <citation type="journal article" date="2019" name="Sci. Rep.">
        <title>Draft genome of Tanacetum cinerariifolium, the natural source of mosquito coil.</title>
        <authorList>
            <person name="Yamashiro T."/>
            <person name="Shiraishi A."/>
            <person name="Satake H."/>
            <person name="Nakayama K."/>
        </authorList>
    </citation>
    <scope>NUCLEOTIDE SEQUENCE</scope>
</reference>
<dbReference type="InterPro" id="IPR057670">
    <property type="entry name" value="SH3_retrovirus"/>
</dbReference>
<accession>A0A6L2NQQ9</accession>
<feature type="compositionally biased region" description="Polar residues" evidence="1">
    <location>
        <begin position="670"/>
        <end position="682"/>
    </location>
</feature>
<dbReference type="InterPro" id="IPR043128">
    <property type="entry name" value="Rev_trsase/Diguanyl_cyclase"/>
</dbReference>
<feature type="domain" description="Retrotransposon gag" evidence="2">
    <location>
        <begin position="297"/>
        <end position="395"/>
    </location>
</feature>